<accession>A0A6G1GWP0</accession>
<protein>
    <submittedName>
        <fullName evidence="2">Uncharacterized protein</fullName>
    </submittedName>
</protein>
<organism evidence="2 3">
    <name type="scientific">Aulographum hederae CBS 113979</name>
    <dbReference type="NCBI Taxonomy" id="1176131"/>
    <lineage>
        <taxon>Eukaryota</taxon>
        <taxon>Fungi</taxon>
        <taxon>Dikarya</taxon>
        <taxon>Ascomycota</taxon>
        <taxon>Pezizomycotina</taxon>
        <taxon>Dothideomycetes</taxon>
        <taxon>Pleosporomycetidae</taxon>
        <taxon>Aulographales</taxon>
        <taxon>Aulographaceae</taxon>
    </lineage>
</organism>
<name>A0A6G1GWP0_9PEZI</name>
<evidence type="ECO:0000313" key="3">
    <source>
        <dbReference type="Proteomes" id="UP000800041"/>
    </source>
</evidence>
<keyword evidence="3" id="KW-1185">Reference proteome</keyword>
<evidence type="ECO:0000313" key="2">
    <source>
        <dbReference type="EMBL" id="KAF1985373.1"/>
    </source>
</evidence>
<sequence>MVAGTKLIILRYEDTVTCLFVAGSCYSCNIDSWQRQGAWQRADRWETTHGASTATDTMAGAEQGCTGGDQLAYWLGQADDGGRLRLVVWDRPGRKYLRYVFCLLRCDAFFATCSVHQPRLLLPHHALALSPDSPTHSLDDTTLEGSRGVGRQDVSPSTPPFSRTDQLHRTARRLPRRRRRRQGRGPSILQPSASTKFTLHLHLLHTAPSLFERYSPSFVFCSFFASLASSCILNQLFFVPASRQTKVDPALSATL</sequence>
<dbReference type="PROSITE" id="PS51257">
    <property type="entry name" value="PROKAR_LIPOPROTEIN"/>
    <property type="match status" value="1"/>
</dbReference>
<evidence type="ECO:0000256" key="1">
    <source>
        <dbReference type="SAM" id="MobiDB-lite"/>
    </source>
</evidence>
<dbReference type="AlphaFoldDB" id="A0A6G1GWP0"/>
<feature type="region of interest" description="Disordered" evidence="1">
    <location>
        <begin position="133"/>
        <end position="191"/>
    </location>
</feature>
<feature type="compositionally biased region" description="Polar residues" evidence="1">
    <location>
        <begin position="154"/>
        <end position="164"/>
    </location>
</feature>
<reference evidence="2" key="1">
    <citation type="journal article" date="2020" name="Stud. Mycol.">
        <title>101 Dothideomycetes genomes: a test case for predicting lifestyles and emergence of pathogens.</title>
        <authorList>
            <person name="Haridas S."/>
            <person name="Albert R."/>
            <person name="Binder M."/>
            <person name="Bloem J."/>
            <person name="Labutti K."/>
            <person name="Salamov A."/>
            <person name="Andreopoulos B."/>
            <person name="Baker S."/>
            <person name="Barry K."/>
            <person name="Bills G."/>
            <person name="Bluhm B."/>
            <person name="Cannon C."/>
            <person name="Castanera R."/>
            <person name="Culley D."/>
            <person name="Daum C."/>
            <person name="Ezra D."/>
            <person name="Gonzalez J."/>
            <person name="Henrissat B."/>
            <person name="Kuo A."/>
            <person name="Liang C."/>
            <person name="Lipzen A."/>
            <person name="Lutzoni F."/>
            <person name="Magnuson J."/>
            <person name="Mondo S."/>
            <person name="Nolan M."/>
            <person name="Ohm R."/>
            <person name="Pangilinan J."/>
            <person name="Park H.-J."/>
            <person name="Ramirez L."/>
            <person name="Alfaro M."/>
            <person name="Sun H."/>
            <person name="Tritt A."/>
            <person name="Yoshinaga Y."/>
            <person name="Zwiers L.-H."/>
            <person name="Turgeon B."/>
            <person name="Goodwin S."/>
            <person name="Spatafora J."/>
            <person name="Crous P."/>
            <person name="Grigoriev I."/>
        </authorList>
    </citation>
    <scope>NUCLEOTIDE SEQUENCE</scope>
    <source>
        <strain evidence="2">CBS 113979</strain>
    </source>
</reference>
<gene>
    <name evidence="2" type="ORF">K402DRAFT_107572</name>
</gene>
<feature type="compositionally biased region" description="Basic residues" evidence="1">
    <location>
        <begin position="169"/>
        <end position="183"/>
    </location>
</feature>
<dbReference type="EMBL" id="ML977162">
    <property type="protein sequence ID" value="KAF1985373.1"/>
    <property type="molecule type" value="Genomic_DNA"/>
</dbReference>
<dbReference type="Proteomes" id="UP000800041">
    <property type="component" value="Unassembled WGS sequence"/>
</dbReference>
<proteinExistence type="predicted"/>